<dbReference type="PANTHER" id="PTHR11839:SF18">
    <property type="entry name" value="NUDIX HYDROLASE DOMAIN-CONTAINING PROTEIN"/>
    <property type="match status" value="1"/>
</dbReference>
<proteinExistence type="predicted"/>
<dbReference type="PANTHER" id="PTHR11839">
    <property type="entry name" value="UDP/ADP-SUGAR PYROPHOSPHATASE"/>
    <property type="match status" value="1"/>
</dbReference>
<organism evidence="5 6">
    <name type="scientific">Schaedlerella arabinosiphila</name>
    <dbReference type="NCBI Taxonomy" id="2044587"/>
    <lineage>
        <taxon>Bacteria</taxon>
        <taxon>Bacillati</taxon>
        <taxon>Bacillota</taxon>
        <taxon>Clostridia</taxon>
        <taxon>Lachnospirales</taxon>
        <taxon>Lachnospiraceae</taxon>
        <taxon>Schaedlerella</taxon>
    </lineage>
</organism>
<comment type="cofactor">
    <cofactor evidence="1">
        <name>Mg(2+)</name>
        <dbReference type="ChEBI" id="CHEBI:18420"/>
    </cofactor>
</comment>
<dbReference type="OrthoDB" id="9806150at2"/>
<reference evidence="5 6" key="1">
    <citation type="submission" date="2019-07" db="EMBL/GenBank/DDBJ databases">
        <title>Draft genome sequences of 15 bacterial species constituting the stable defined intestinal microbiota of the GM15 gnotobiotic mouse model.</title>
        <authorList>
            <person name="Elie C."/>
            <person name="Mathieu A."/>
            <person name="Saliou A."/>
            <person name="Darnaud M."/>
            <person name="Leulier F."/>
            <person name="Tamellini A."/>
        </authorList>
    </citation>
    <scope>NUCLEOTIDE SEQUENCE [LARGE SCALE GENOMIC DNA]</scope>
    <source>
        <strain evidence="6">ASF 502</strain>
    </source>
</reference>
<evidence type="ECO:0000256" key="1">
    <source>
        <dbReference type="ARBA" id="ARBA00001946"/>
    </source>
</evidence>
<dbReference type="InterPro" id="IPR000086">
    <property type="entry name" value="NUDIX_hydrolase_dom"/>
</dbReference>
<dbReference type="GO" id="GO:0016787">
    <property type="term" value="F:hydrolase activity"/>
    <property type="evidence" value="ECO:0007669"/>
    <property type="project" value="UniProtKB-KW"/>
</dbReference>
<accession>A0A9X5H5X5</accession>
<evidence type="ECO:0000256" key="3">
    <source>
        <dbReference type="SAM" id="MobiDB-lite"/>
    </source>
</evidence>
<dbReference type="GO" id="GO:0006753">
    <property type="term" value="P:nucleoside phosphate metabolic process"/>
    <property type="evidence" value="ECO:0007669"/>
    <property type="project" value="TreeGrafter"/>
</dbReference>
<dbReference type="Pfam" id="PF00293">
    <property type="entry name" value="NUDIX"/>
    <property type="match status" value="1"/>
</dbReference>
<gene>
    <name evidence="5" type="ORF">FMM80_07515</name>
</gene>
<dbReference type="Gene3D" id="3.90.79.10">
    <property type="entry name" value="Nucleoside Triphosphate Pyrophosphohydrolase"/>
    <property type="match status" value="1"/>
</dbReference>
<dbReference type="CDD" id="cd03424">
    <property type="entry name" value="NUDIX_ADPRase_Nudt5_UGPPase_Nudt14"/>
    <property type="match status" value="1"/>
</dbReference>
<dbReference type="AlphaFoldDB" id="A0A9X5H5X5"/>
<evidence type="ECO:0000259" key="4">
    <source>
        <dbReference type="PROSITE" id="PS51462"/>
    </source>
</evidence>
<dbReference type="Proteomes" id="UP000474104">
    <property type="component" value="Unassembled WGS sequence"/>
</dbReference>
<evidence type="ECO:0000313" key="5">
    <source>
        <dbReference type="EMBL" id="NDO68543.1"/>
    </source>
</evidence>
<protein>
    <submittedName>
        <fullName evidence="5">NUDIX hydrolase</fullName>
    </submittedName>
</protein>
<evidence type="ECO:0000313" key="6">
    <source>
        <dbReference type="Proteomes" id="UP000474104"/>
    </source>
</evidence>
<feature type="domain" description="Nudix hydrolase" evidence="4">
    <location>
        <begin position="65"/>
        <end position="208"/>
    </location>
</feature>
<keyword evidence="2 5" id="KW-0378">Hydrolase</keyword>
<comment type="caution">
    <text evidence="5">The sequence shown here is derived from an EMBL/GenBank/DDBJ whole genome shotgun (WGS) entry which is preliminary data.</text>
</comment>
<feature type="region of interest" description="Disordered" evidence="3">
    <location>
        <begin position="99"/>
        <end position="119"/>
    </location>
</feature>
<dbReference type="SUPFAM" id="SSF55811">
    <property type="entry name" value="Nudix"/>
    <property type="match status" value="1"/>
</dbReference>
<dbReference type="GO" id="GO:0019693">
    <property type="term" value="P:ribose phosphate metabolic process"/>
    <property type="evidence" value="ECO:0007669"/>
    <property type="project" value="TreeGrafter"/>
</dbReference>
<name>A0A9X5H5X5_9FIRM</name>
<sequence length="217" mass="25059">MDRTPMGVKYDKGKGAEIMNTKNNENLEWEEISTEHIVQDEWIDFRRSAYRFPDGSVFEPYYSYSRRDYVVIAASDEEGRYLCVRQYRQGIGEVTTEFPAGGIERSDGREYGSGNDPSVSEDALEAAKRELREETGYVSDQWTHLITVPSNATLADNYAYVFMAENCRKSGEQNLDETEFLNVRKYTPDEIEDLIEQGSFQQAVHVMTWLLARRRKG</sequence>
<evidence type="ECO:0000256" key="2">
    <source>
        <dbReference type="ARBA" id="ARBA00022801"/>
    </source>
</evidence>
<dbReference type="PROSITE" id="PS51462">
    <property type="entry name" value="NUDIX"/>
    <property type="match status" value="1"/>
</dbReference>
<dbReference type="EMBL" id="VIRB01000048">
    <property type="protein sequence ID" value="NDO68543.1"/>
    <property type="molecule type" value="Genomic_DNA"/>
</dbReference>
<dbReference type="InterPro" id="IPR015797">
    <property type="entry name" value="NUDIX_hydrolase-like_dom_sf"/>
</dbReference>